<protein>
    <submittedName>
        <fullName evidence="1">Uncharacterized protein</fullName>
    </submittedName>
</protein>
<evidence type="ECO:0000313" key="1">
    <source>
        <dbReference type="EMBL" id="KAF5845084.1"/>
    </source>
</evidence>
<reference evidence="1" key="1">
    <citation type="submission" date="2019-11" db="EMBL/GenBank/DDBJ databases">
        <title>Bipolaris sorokiniana Genome sequencing.</title>
        <authorList>
            <person name="Wang H."/>
        </authorList>
    </citation>
    <scope>NUCLEOTIDE SEQUENCE</scope>
</reference>
<dbReference type="Proteomes" id="UP000624244">
    <property type="component" value="Unassembled WGS sequence"/>
</dbReference>
<organism evidence="1 2">
    <name type="scientific">Cochliobolus sativus</name>
    <name type="common">Common root rot and spot blotch fungus</name>
    <name type="synonym">Bipolaris sorokiniana</name>
    <dbReference type="NCBI Taxonomy" id="45130"/>
    <lineage>
        <taxon>Eukaryota</taxon>
        <taxon>Fungi</taxon>
        <taxon>Dikarya</taxon>
        <taxon>Ascomycota</taxon>
        <taxon>Pezizomycotina</taxon>
        <taxon>Dothideomycetes</taxon>
        <taxon>Pleosporomycetidae</taxon>
        <taxon>Pleosporales</taxon>
        <taxon>Pleosporineae</taxon>
        <taxon>Pleosporaceae</taxon>
        <taxon>Bipolaris</taxon>
    </lineage>
</organism>
<dbReference type="AlphaFoldDB" id="A0A8H6DR46"/>
<name>A0A8H6DR46_COCSA</name>
<gene>
    <name evidence="1" type="ORF">GGP41_001157</name>
</gene>
<sequence length="141" mass="15917">MFKGMSTTEQEKGRYPGNISRRAFSLVFPLILSFVLHNRYPFFDFSISCVSFPSITIYPYLSLRYFALFTLCSDELGRAFFSTPNMAHGATAYFHVSLRNFNSVIPLLPDSCRVYGQHSTTSNTNVLILLEVLECSNASSV</sequence>
<proteinExistence type="predicted"/>
<accession>A0A8H6DR46</accession>
<evidence type="ECO:0000313" key="2">
    <source>
        <dbReference type="Proteomes" id="UP000624244"/>
    </source>
</evidence>
<dbReference type="EMBL" id="WNKQ01000020">
    <property type="protein sequence ID" value="KAF5845084.1"/>
    <property type="molecule type" value="Genomic_DNA"/>
</dbReference>
<comment type="caution">
    <text evidence="1">The sequence shown here is derived from an EMBL/GenBank/DDBJ whole genome shotgun (WGS) entry which is preliminary data.</text>
</comment>